<feature type="region of interest" description="Disordered" evidence="1">
    <location>
        <begin position="206"/>
        <end position="273"/>
    </location>
</feature>
<sequence>MRLSIAAATIVALLLVLNHVLTPVGAARRQKRWQRLKPQQQKYTYGSNTEALGRSADIVDAPDADASAGDEATGDSGRGFIAKWMMLKSMLQPPQPPPQPANNIIIVTEPSSNPVTTPTTTTITSPTYTYSTPTSTTPTTTTTTTNATRGHFTHVVYARQDNGVHEGGESAAPTMTNAPQLTANAGIPLFMGRKPGMTNQIPMIGQFPRPAGQRRRNNRGRLNQNVRRRRVQAQQRIGGERNKPVNNYNKRRRLQAQGAGGKPLQQRPKRRKVVQIPNRIRNFNRKGNSGDSVVIVDEVDQFGVGAGNKFNTNSRLQHFRNNLRHPQSPLVRNRH</sequence>
<proteinExistence type="predicted"/>
<feature type="region of interest" description="Disordered" evidence="1">
    <location>
        <begin position="109"/>
        <end position="146"/>
    </location>
</feature>
<dbReference type="RefSeq" id="XP_049310971.1">
    <property type="nucleotide sequence ID" value="XM_049455014.1"/>
</dbReference>
<reference evidence="4" key="1">
    <citation type="submission" date="2025-08" db="UniProtKB">
        <authorList>
            <consortium name="RefSeq"/>
        </authorList>
    </citation>
    <scope>IDENTIFICATION</scope>
    <source>
        <tissue evidence="4">Adult</tissue>
    </source>
</reference>
<gene>
    <name evidence="4" type="primary">LOC125778265</name>
</gene>
<evidence type="ECO:0000313" key="4">
    <source>
        <dbReference type="RefSeq" id="XP_049310971.1"/>
    </source>
</evidence>
<evidence type="ECO:0000313" key="3">
    <source>
        <dbReference type="Proteomes" id="UP001652620"/>
    </source>
</evidence>
<feature type="signal peptide" evidence="2">
    <location>
        <begin position="1"/>
        <end position="26"/>
    </location>
</feature>
<feature type="compositionally biased region" description="Low complexity" evidence="1">
    <location>
        <begin position="109"/>
        <end position="145"/>
    </location>
</feature>
<evidence type="ECO:0000256" key="1">
    <source>
        <dbReference type="SAM" id="MobiDB-lite"/>
    </source>
</evidence>
<feature type="chain" id="PRO_5047121973" evidence="2">
    <location>
        <begin position="27"/>
        <end position="335"/>
    </location>
</feature>
<evidence type="ECO:0000256" key="2">
    <source>
        <dbReference type="SAM" id="SignalP"/>
    </source>
</evidence>
<keyword evidence="2" id="KW-0732">Signal</keyword>
<protein>
    <submittedName>
        <fullName evidence="4">Uncharacterized protein LOC125778265</fullName>
    </submittedName>
</protein>
<keyword evidence="3" id="KW-1185">Reference proteome</keyword>
<name>A0ABM3JP09_BACDO</name>
<organism evidence="3 4">
    <name type="scientific">Bactrocera dorsalis</name>
    <name type="common">Oriental fruit fly</name>
    <name type="synonym">Dacus dorsalis</name>
    <dbReference type="NCBI Taxonomy" id="27457"/>
    <lineage>
        <taxon>Eukaryota</taxon>
        <taxon>Metazoa</taxon>
        <taxon>Ecdysozoa</taxon>
        <taxon>Arthropoda</taxon>
        <taxon>Hexapoda</taxon>
        <taxon>Insecta</taxon>
        <taxon>Pterygota</taxon>
        <taxon>Neoptera</taxon>
        <taxon>Endopterygota</taxon>
        <taxon>Diptera</taxon>
        <taxon>Brachycera</taxon>
        <taxon>Muscomorpha</taxon>
        <taxon>Tephritoidea</taxon>
        <taxon>Tephritidae</taxon>
        <taxon>Bactrocera</taxon>
        <taxon>Bactrocera</taxon>
    </lineage>
</organism>
<dbReference type="Proteomes" id="UP001652620">
    <property type="component" value="Chromosome 4"/>
</dbReference>
<dbReference type="GeneID" id="125778265"/>
<accession>A0ABM3JP09</accession>